<accession>A0ACC8XC82</accession>
<evidence type="ECO:0000313" key="2">
    <source>
        <dbReference type="Proteomes" id="UP000188605"/>
    </source>
</evidence>
<comment type="caution">
    <text evidence="1">The sequence shown here is derived from an EMBL/GenBank/DDBJ whole genome shotgun (WGS) entry which is preliminary data.</text>
</comment>
<reference evidence="1" key="1">
    <citation type="submission" date="2016-08" db="EMBL/GenBank/DDBJ databases">
        <authorList>
            <person name="Ngugi D.K."/>
            <person name="Miyake S."/>
            <person name="Stingl U."/>
        </authorList>
    </citation>
    <scope>NUCLEOTIDE SEQUENCE</scope>
    <source>
        <strain evidence="1">SCG-B11WGA-EpuloA1</strain>
    </source>
</reference>
<dbReference type="EMBL" id="LJDB01000057">
    <property type="protein sequence ID" value="ONI40045.1"/>
    <property type="molecule type" value="Genomic_DNA"/>
</dbReference>
<sequence>MLSLIFLNKCIICKKILPTNQNYFCDECKKATLLDDICPKCSSYIGTNAQSCKHCAKINTNKLLIRAIFPYTNLYKQAIFRWKYGGIRKYGKGFAYILKEQLNLNIIKNVDGIIPVPIAKNRLIERGFNQAYDFAKYLGYGINIPTYDIIKRYKNTQKQHGKDDEQRKKNISNSMSLDINKAKRLLPKKLSYNFIIADDIYTTGSTIQECIKVLNQHYEVETIIVLVVCIVI</sequence>
<organism evidence="1 2">
    <name type="scientific">Candidatus Epulonipiscium fishelsonii</name>
    <dbReference type="NCBI Taxonomy" id="77094"/>
    <lineage>
        <taxon>Bacteria</taxon>
        <taxon>Bacillati</taxon>
        <taxon>Bacillota</taxon>
        <taxon>Clostridia</taxon>
        <taxon>Lachnospirales</taxon>
        <taxon>Lachnospiraceae</taxon>
        <taxon>Candidatus Epulonipiscium</taxon>
    </lineage>
</organism>
<evidence type="ECO:0000313" key="1">
    <source>
        <dbReference type="EMBL" id="ONI40045.1"/>
    </source>
</evidence>
<name>A0ACC8XC82_9FIRM</name>
<dbReference type="Proteomes" id="UP000188605">
    <property type="component" value="Unassembled WGS sequence"/>
</dbReference>
<gene>
    <name evidence="1" type="ORF">AN396_06765</name>
</gene>
<protein>
    <submittedName>
        <fullName evidence="1">Uncharacterized protein</fullName>
    </submittedName>
</protein>
<keyword evidence="2" id="KW-1185">Reference proteome</keyword>
<proteinExistence type="predicted"/>